<dbReference type="Gene3D" id="3.40.50.1820">
    <property type="entry name" value="alpha/beta hydrolase"/>
    <property type="match status" value="1"/>
</dbReference>
<protein>
    <submittedName>
        <fullName evidence="3">Alpha/beta fold family hydrolase</fullName>
    </submittedName>
</protein>
<dbReference type="PANTHER" id="PTHR43798">
    <property type="entry name" value="MONOACYLGLYCEROL LIPASE"/>
    <property type="match status" value="1"/>
</dbReference>
<dbReference type="GO" id="GO:0016787">
    <property type="term" value="F:hydrolase activity"/>
    <property type="evidence" value="ECO:0007669"/>
    <property type="project" value="UniProtKB-KW"/>
</dbReference>
<dbReference type="RefSeq" id="WP_096379820.1">
    <property type="nucleotide sequence ID" value="NZ_AP014940.1"/>
</dbReference>
<evidence type="ECO:0000256" key="1">
    <source>
        <dbReference type="SAM" id="SignalP"/>
    </source>
</evidence>
<evidence type="ECO:0000259" key="2">
    <source>
        <dbReference type="Pfam" id="PF12697"/>
    </source>
</evidence>
<dbReference type="GeneID" id="83065679"/>
<reference evidence="3 4" key="1">
    <citation type="journal article" date="2017" name="DNA Res.">
        <title>Complete genome sequence and expression profile of the commercial lytic enzyme producer Lysobacter enzymogenes M497-1.</title>
        <authorList>
            <person name="Takami H."/>
            <person name="Toyoda A."/>
            <person name="Uchiyama I."/>
            <person name="Itoh T."/>
            <person name="Takaki Y."/>
            <person name="Arai W."/>
            <person name="Nishi S."/>
            <person name="Kawai M."/>
            <person name="Shinya K."/>
            <person name="Ikeda H."/>
        </authorList>
    </citation>
    <scope>NUCLEOTIDE SEQUENCE [LARGE SCALE GENOMIC DNA]</scope>
    <source>
        <strain evidence="3 4">M497-1</strain>
    </source>
</reference>
<dbReference type="SUPFAM" id="SSF53474">
    <property type="entry name" value="alpha/beta-Hydrolases"/>
    <property type="match status" value="1"/>
</dbReference>
<dbReference type="KEGG" id="lem:LEN_3881"/>
<gene>
    <name evidence="3" type="ORF">LEN_3881</name>
</gene>
<accession>A0AAU9AU55</accession>
<name>A0AAU9AU55_LYSEN</name>
<dbReference type="Proteomes" id="UP000218824">
    <property type="component" value="Chromosome"/>
</dbReference>
<dbReference type="EMBL" id="AP014940">
    <property type="protein sequence ID" value="BAV99368.1"/>
    <property type="molecule type" value="Genomic_DNA"/>
</dbReference>
<keyword evidence="3" id="KW-0378">Hydrolase</keyword>
<feature type="signal peptide" evidence="1">
    <location>
        <begin position="1"/>
        <end position="28"/>
    </location>
</feature>
<dbReference type="AlphaFoldDB" id="A0AAU9AU55"/>
<feature type="domain" description="AB hydrolase-1" evidence="2">
    <location>
        <begin position="47"/>
        <end position="289"/>
    </location>
</feature>
<organism evidence="3 4">
    <name type="scientific">Lysobacter enzymogenes</name>
    <dbReference type="NCBI Taxonomy" id="69"/>
    <lineage>
        <taxon>Bacteria</taxon>
        <taxon>Pseudomonadati</taxon>
        <taxon>Pseudomonadota</taxon>
        <taxon>Gammaproteobacteria</taxon>
        <taxon>Lysobacterales</taxon>
        <taxon>Lysobacteraceae</taxon>
        <taxon>Lysobacter</taxon>
    </lineage>
</organism>
<evidence type="ECO:0000313" key="3">
    <source>
        <dbReference type="EMBL" id="BAV99368.1"/>
    </source>
</evidence>
<dbReference type="InterPro" id="IPR050266">
    <property type="entry name" value="AB_hydrolase_sf"/>
</dbReference>
<dbReference type="InterPro" id="IPR000073">
    <property type="entry name" value="AB_hydrolase_1"/>
</dbReference>
<dbReference type="InterPro" id="IPR029058">
    <property type="entry name" value="AB_hydrolase_fold"/>
</dbReference>
<feature type="chain" id="PRO_5043325287" evidence="1">
    <location>
        <begin position="29"/>
        <end position="304"/>
    </location>
</feature>
<evidence type="ECO:0000313" key="4">
    <source>
        <dbReference type="Proteomes" id="UP000218824"/>
    </source>
</evidence>
<keyword evidence="1" id="KW-0732">Signal</keyword>
<sequence>MPQSRPANALRRIVFALTALFAAGAAQAATERFQDLSIEVVGQGRPVLMIPGLNSGADTWRETCAALQADKVQCHIVQFPGLAGAPPIKTAAYNDAMRDELLAYIEQRKLVRPVVIGHSLGGFVALKMGIAKPQAIDKLVIVDTLGFLGSLYGPSLTAETIRPMAEGMRAIVLNQPQAHYFRGIAVTAQGMTASDDKVALLRRWGEASDRATTAQALVEMMTTDLRPELDKVKAPTLVLAGWVGGARYGATRESTLAMYKQHYAKLDGVRIEMSQDGYHFLMWDDPQWLQDQVRGFLAEPKPAG</sequence>
<proteinExistence type="predicted"/>
<dbReference type="Pfam" id="PF12697">
    <property type="entry name" value="Abhydrolase_6"/>
    <property type="match status" value="1"/>
</dbReference>